<dbReference type="Proteomes" id="UP000595897">
    <property type="component" value="Chromosome"/>
</dbReference>
<dbReference type="EMBL" id="AP024169">
    <property type="protein sequence ID" value="BCN31474.1"/>
    <property type="molecule type" value="Genomic_DNA"/>
</dbReference>
<protein>
    <submittedName>
        <fullName evidence="1">Uncharacterized protein</fullName>
    </submittedName>
</protein>
<name>A0A7R7IDV7_9FIRM</name>
<organism evidence="1 2">
    <name type="scientific">Anaeromicropila herbilytica</name>
    <dbReference type="NCBI Taxonomy" id="2785025"/>
    <lineage>
        <taxon>Bacteria</taxon>
        <taxon>Bacillati</taxon>
        <taxon>Bacillota</taxon>
        <taxon>Clostridia</taxon>
        <taxon>Lachnospirales</taxon>
        <taxon>Lachnospiraceae</taxon>
        <taxon>Anaeromicropila</taxon>
    </lineage>
</organism>
<gene>
    <name evidence="1" type="ORF">bsdtb5_27690</name>
</gene>
<reference evidence="1 2" key="1">
    <citation type="submission" date="2020-11" db="EMBL/GenBank/DDBJ databases">
        <title>Draft genome sequencing of a Lachnospiraceae strain isolated from anoxic soil subjected to BSD treatment.</title>
        <authorList>
            <person name="Uek A."/>
            <person name="Tonouchi A."/>
        </authorList>
    </citation>
    <scope>NUCLEOTIDE SEQUENCE [LARGE SCALE GENOMIC DNA]</scope>
    <source>
        <strain evidence="1 2">TB5</strain>
    </source>
</reference>
<dbReference type="KEGG" id="ahb:bsdtb5_27690"/>
<accession>A0A7R7IDV7</accession>
<evidence type="ECO:0000313" key="1">
    <source>
        <dbReference type="EMBL" id="BCN31474.1"/>
    </source>
</evidence>
<evidence type="ECO:0000313" key="2">
    <source>
        <dbReference type="Proteomes" id="UP000595897"/>
    </source>
</evidence>
<sequence length="69" mass="7837">MDPLMPINPMFPNFSIYPAATPKLIGTDNEKEEFLASLDSDKRDYVLKHTSLDCSVKDLEECMKDLKGE</sequence>
<proteinExistence type="predicted"/>
<keyword evidence="2" id="KW-1185">Reference proteome</keyword>
<dbReference type="RefSeq" id="WP_271712591.1">
    <property type="nucleotide sequence ID" value="NZ_AP024169.1"/>
</dbReference>
<dbReference type="AlphaFoldDB" id="A0A7R7IDV7"/>